<keyword evidence="6 10" id="KW-0653">Protein transport</keyword>
<dbReference type="GO" id="GO:0065002">
    <property type="term" value="P:intracellular protein transmembrane transport"/>
    <property type="evidence" value="ECO:0007669"/>
    <property type="project" value="TreeGrafter"/>
</dbReference>
<evidence type="ECO:0000256" key="7">
    <source>
        <dbReference type="ARBA" id="ARBA00022989"/>
    </source>
</evidence>
<dbReference type="GO" id="GO:0043952">
    <property type="term" value="P:protein transport by the Sec complex"/>
    <property type="evidence" value="ECO:0007669"/>
    <property type="project" value="TreeGrafter"/>
</dbReference>
<evidence type="ECO:0000256" key="5">
    <source>
        <dbReference type="ARBA" id="ARBA00022692"/>
    </source>
</evidence>
<evidence type="ECO:0000256" key="8">
    <source>
        <dbReference type="ARBA" id="ARBA00023010"/>
    </source>
</evidence>
<dbReference type="PANTHER" id="PTHR34182:SF1">
    <property type="entry name" value="PROTEIN-EXPORT MEMBRANE PROTEIN SECG"/>
    <property type="match status" value="1"/>
</dbReference>
<feature type="transmembrane region" description="Helical" evidence="10">
    <location>
        <begin position="51"/>
        <end position="70"/>
    </location>
</feature>
<keyword evidence="5 10" id="KW-0812">Transmembrane</keyword>
<dbReference type="NCBIfam" id="TIGR00810">
    <property type="entry name" value="secG"/>
    <property type="match status" value="1"/>
</dbReference>
<dbReference type="GeneID" id="78334708"/>
<dbReference type="GO" id="GO:0005886">
    <property type="term" value="C:plasma membrane"/>
    <property type="evidence" value="ECO:0007669"/>
    <property type="project" value="UniProtKB-SubCell"/>
</dbReference>
<evidence type="ECO:0000256" key="3">
    <source>
        <dbReference type="ARBA" id="ARBA00022448"/>
    </source>
</evidence>
<evidence type="ECO:0000256" key="9">
    <source>
        <dbReference type="ARBA" id="ARBA00023136"/>
    </source>
</evidence>
<keyword evidence="4 10" id="KW-1003">Cell membrane</keyword>
<evidence type="ECO:0000256" key="6">
    <source>
        <dbReference type="ARBA" id="ARBA00022927"/>
    </source>
</evidence>
<dbReference type="Proteomes" id="UP000182379">
    <property type="component" value="Unassembled WGS sequence"/>
</dbReference>
<dbReference type="EMBL" id="FNOP01000002">
    <property type="protein sequence ID" value="SDW50080.1"/>
    <property type="molecule type" value="Genomic_DNA"/>
</dbReference>
<evidence type="ECO:0000256" key="1">
    <source>
        <dbReference type="ARBA" id="ARBA00004651"/>
    </source>
</evidence>
<reference evidence="11 12" key="1">
    <citation type="submission" date="2016-10" db="EMBL/GenBank/DDBJ databases">
        <authorList>
            <person name="Varghese N."/>
            <person name="Submissions S."/>
        </authorList>
    </citation>
    <scope>NUCLEOTIDE SEQUENCE [LARGE SCALE GENOMIC DNA]</scope>
    <source>
        <strain evidence="11 12">WCC6</strain>
    </source>
</reference>
<comment type="subcellular location">
    <subcellularLocation>
        <location evidence="1 10">Cell membrane</location>
        <topology evidence="1 10">Multi-pass membrane protein</topology>
    </subcellularLocation>
</comment>
<dbReference type="PRINTS" id="PR01651">
    <property type="entry name" value="SECGEXPORT"/>
</dbReference>
<dbReference type="Pfam" id="PF03840">
    <property type="entry name" value="SecG"/>
    <property type="match status" value="1"/>
</dbReference>
<gene>
    <name evidence="11" type="ORF">SAMN05216495_10276</name>
</gene>
<keyword evidence="3 10" id="KW-0813">Transport</keyword>
<evidence type="ECO:0000313" key="12">
    <source>
        <dbReference type="Proteomes" id="UP000182379"/>
    </source>
</evidence>
<name>A0A1H2U249_ACIFE</name>
<evidence type="ECO:0000256" key="2">
    <source>
        <dbReference type="ARBA" id="ARBA00008445"/>
    </source>
</evidence>
<evidence type="ECO:0000256" key="10">
    <source>
        <dbReference type="RuleBase" id="RU365087"/>
    </source>
</evidence>
<feature type="transmembrane region" description="Helical" evidence="10">
    <location>
        <begin position="5"/>
        <end position="23"/>
    </location>
</feature>
<dbReference type="RefSeq" id="WP_012938333.1">
    <property type="nucleotide sequence ID" value="NZ_CALAKB010000022.1"/>
</dbReference>
<dbReference type="GO" id="GO:0009306">
    <property type="term" value="P:protein secretion"/>
    <property type="evidence" value="ECO:0007669"/>
    <property type="project" value="UniProtKB-UniRule"/>
</dbReference>
<dbReference type="GO" id="GO:0015450">
    <property type="term" value="F:protein-transporting ATPase activity"/>
    <property type="evidence" value="ECO:0007669"/>
    <property type="project" value="UniProtKB-UniRule"/>
</dbReference>
<evidence type="ECO:0000313" key="11">
    <source>
        <dbReference type="EMBL" id="SDW50080.1"/>
    </source>
</evidence>
<sequence>MALDILMVLDVIVSILMIGSILLQSGKSAGFSGLGGGESLFGGKPTDMDEALARITVVLGLVFAVINVAIARLQ</sequence>
<protein>
    <recommendedName>
        <fullName evidence="10">Protein-export membrane protein SecG</fullName>
    </recommendedName>
</protein>
<proteinExistence type="inferred from homology"/>
<comment type="function">
    <text evidence="10">Involved in protein export. Participates in an early event of protein translocation.</text>
</comment>
<dbReference type="AlphaFoldDB" id="A0A1H2U249"/>
<dbReference type="OMA" id="FLMIVEV"/>
<comment type="caution">
    <text evidence="11">The sequence shown here is derived from an EMBL/GenBank/DDBJ whole genome shotgun (WGS) entry which is preliminary data.</text>
</comment>
<dbReference type="InterPro" id="IPR004692">
    <property type="entry name" value="SecG"/>
</dbReference>
<dbReference type="PANTHER" id="PTHR34182">
    <property type="entry name" value="PROTEIN-EXPORT MEMBRANE PROTEIN SECG"/>
    <property type="match status" value="1"/>
</dbReference>
<keyword evidence="9 10" id="KW-0472">Membrane</keyword>
<accession>A0A1H2U249</accession>
<keyword evidence="7 10" id="KW-1133">Transmembrane helix</keyword>
<organism evidence="11 12">
    <name type="scientific">Acidaminococcus fermentans</name>
    <dbReference type="NCBI Taxonomy" id="905"/>
    <lineage>
        <taxon>Bacteria</taxon>
        <taxon>Bacillati</taxon>
        <taxon>Bacillota</taxon>
        <taxon>Negativicutes</taxon>
        <taxon>Acidaminococcales</taxon>
        <taxon>Acidaminococcaceae</taxon>
        <taxon>Acidaminococcus</taxon>
    </lineage>
</organism>
<comment type="similarity">
    <text evidence="2 10">Belongs to the SecG family.</text>
</comment>
<keyword evidence="8 10" id="KW-0811">Translocation</keyword>
<evidence type="ECO:0000256" key="4">
    <source>
        <dbReference type="ARBA" id="ARBA00022475"/>
    </source>
</evidence>